<evidence type="ECO:0000256" key="7">
    <source>
        <dbReference type="ARBA" id="ARBA00023136"/>
    </source>
</evidence>
<keyword evidence="4 8" id="KW-0812">Transmembrane</keyword>
<feature type="transmembrane region" description="Helical" evidence="8">
    <location>
        <begin position="20"/>
        <end position="44"/>
    </location>
</feature>
<comment type="subcellular location">
    <subcellularLocation>
        <location evidence="1">Golgi apparatus membrane</location>
        <topology evidence="1">Multi-pass membrane protein</topology>
    </subcellularLocation>
</comment>
<feature type="transmembrane region" description="Helical" evidence="8">
    <location>
        <begin position="109"/>
        <end position="131"/>
    </location>
</feature>
<evidence type="ECO:0000313" key="10">
    <source>
        <dbReference type="Proteomes" id="UP001652740"/>
    </source>
</evidence>
<dbReference type="CTD" id="27315"/>
<evidence type="ECO:0000256" key="5">
    <source>
        <dbReference type="ARBA" id="ARBA00022989"/>
    </source>
</evidence>
<dbReference type="InterPro" id="IPR019402">
    <property type="entry name" value="CWH43_N"/>
</dbReference>
<feature type="domain" description="CWH43-like N-terminal" evidence="9">
    <location>
        <begin position="24"/>
        <end position="239"/>
    </location>
</feature>
<protein>
    <submittedName>
        <fullName evidence="11">Post-GPI attachment to proteins factor 2 isoform X1</fullName>
    </submittedName>
</protein>
<keyword evidence="5 8" id="KW-1133">Transmembrane helix</keyword>
<dbReference type="AlphaFoldDB" id="A0A6J1WET2"/>
<dbReference type="InParanoid" id="A0A6J1WET2"/>
<keyword evidence="7 8" id="KW-0472">Membrane</keyword>
<comment type="similarity">
    <text evidence="2">Belongs to the PGAP2 family.</text>
</comment>
<dbReference type="GO" id="GO:0000139">
    <property type="term" value="C:Golgi membrane"/>
    <property type="evidence" value="ECO:0007669"/>
    <property type="project" value="UniProtKB-SubCell"/>
</dbReference>
<feature type="transmembrane region" description="Helical" evidence="8">
    <location>
        <begin position="222"/>
        <end position="245"/>
    </location>
</feature>
<sequence length="253" mass="29753">MYLPLHNVSGKKRYFIRIRVSKLGFFTVSLPLVAFVTCVLMTMYKDFEKANNTHCKVPNIFPSISASIGNYEPQNIIWKTAIYIHAPIRFFIIYLRWNYYKSVVRENCIFVVKLAILLNVIENFALLGLTHWTSSANYPYHEVSFKTFIGTSIFYMLLICIILTRYRRRPNITSLEMQSVKLKWRAFFVNISSFTLAAYFFLRHNRLCEAYVYSMFGFSEYIVVISNIAFHLTTVYDLQVQFVYLSSRGIITE</sequence>
<name>A0A6J1WET2_GALME</name>
<dbReference type="KEGG" id="gmw:113512293"/>
<evidence type="ECO:0000259" key="9">
    <source>
        <dbReference type="Pfam" id="PF10277"/>
    </source>
</evidence>
<accession>A0A6J1WET2</accession>
<evidence type="ECO:0000313" key="11">
    <source>
        <dbReference type="RefSeq" id="XP_026751882.1"/>
    </source>
</evidence>
<dbReference type="PANTHER" id="PTHR12892">
    <property type="entry name" value="FGF RECEPTOR ACTIVATING PROTEIN 1"/>
    <property type="match status" value="1"/>
</dbReference>
<feature type="transmembrane region" description="Helical" evidence="8">
    <location>
        <begin position="184"/>
        <end position="202"/>
    </location>
</feature>
<dbReference type="RefSeq" id="XP_026751882.1">
    <property type="nucleotide sequence ID" value="XM_026896081.3"/>
</dbReference>
<evidence type="ECO:0000256" key="3">
    <source>
        <dbReference type="ARBA" id="ARBA00022502"/>
    </source>
</evidence>
<dbReference type="GO" id="GO:0006506">
    <property type="term" value="P:GPI anchor biosynthetic process"/>
    <property type="evidence" value="ECO:0007669"/>
    <property type="project" value="UniProtKB-KW"/>
</dbReference>
<dbReference type="InterPro" id="IPR039545">
    <property type="entry name" value="PGAP2"/>
</dbReference>
<evidence type="ECO:0000256" key="6">
    <source>
        <dbReference type="ARBA" id="ARBA00023034"/>
    </source>
</evidence>
<dbReference type="Proteomes" id="UP001652740">
    <property type="component" value="Unplaced"/>
</dbReference>
<feature type="transmembrane region" description="Helical" evidence="8">
    <location>
        <begin position="143"/>
        <end position="163"/>
    </location>
</feature>
<evidence type="ECO:0000256" key="1">
    <source>
        <dbReference type="ARBA" id="ARBA00004653"/>
    </source>
</evidence>
<gene>
    <name evidence="11" type="primary">LOC113512293</name>
</gene>
<evidence type="ECO:0000256" key="2">
    <source>
        <dbReference type="ARBA" id="ARBA00007414"/>
    </source>
</evidence>
<dbReference type="GeneID" id="113512293"/>
<dbReference type="OrthoDB" id="68581at2759"/>
<dbReference type="GO" id="GO:0005789">
    <property type="term" value="C:endoplasmic reticulum membrane"/>
    <property type="evidence" value="ECO:0007669"/>
    <property type="project" value="TreeGrafter"/>
</dbReference>
<feature type="transmembrane region" description="Helical" evidence="8">
    <location>
        <begin position="76"/>
        <end position="97"/>
    </location>
</feature>
<dbReference type="PANTHER" id="PTHR12892:SF11">
    <property type="entry name" value="POST-GPI ATTACHMENT TO PROTEINS FACTOR 2"/>
    <property type="match status" value="1"/>
</dbReference>
<keyword evidence="3" id="KW-0337">GPI-anchor biosynthesis</keyword>
<reference evidence="11" key="1">
    <citation type="submission" date="2025-08" db="UniProtKB">
        <authorList>
            <consortium name="RefSeq"/>
        </authorList>
    </citation>
    <scope>IDENTIFICATION</scope>
    <source>
        <tissue evidence="11">Whole larvae</tissue>
    </source>
</reference>
<keyword evidence="10" id="KW-1185">Reference proteome</keyword>
<proteinExistence type="inferred from homology"/>
<evidence type="ECO:0000256" key="8">
    <source>
        <dbReference type="SAM" id="Phobius"/>
    </source>
</evidence>
<evidence type="ECO:0000256" key="4">
    <source>
        <dbReference type="ARBA" id="ARBA00022692"/>
    </source>
</evidence>
<dbReference type="FunCoup" id="A0A6J1WET2">
    <property type="interactions" value="561"/>
</dbReference>
<organism evidence="10 11">
    <name type="scientific">Galleria mellonella</name>
    <name type="common">Greater wax moth</name>
    <dbReference type="NCBI Taxonomy" id="7137"/>
    <lineage>
        <taxon>Eukaryota</taxon>
        <taxon>Metazoa</taxon>
        <taxon>Ecdysozoa</taxon>
        <taxon>Arthropoda</taxon>
        <taxon>Hexapoda</taxon>
        <taxon>Insecta</taxon>
        <taxon>Pterygota</taxon>
        <taxon>Neoptera</taxon>
        <taxon>Endopterygota</taxon>
        <taxon>Lepidoptera</taxon>
        <taxon>Glossata</taxon>
        <taxon>Ditrysia</taxon>
        <taxon>Pyraloidea</taxon>
        <taxon>Pyralidae</taxon>
        <taxon>Galleriinae</taxon>
        <taxon>Galleria</taxon>
    </lineage>
</organism>
<keyword evidence="6" id="KW-0333">Golgi apparatus</keyword>
<dbReference type="Pfam" id="PF10277">
    <property type="entry name" value="Frag1"/>
    <property type="match status" value="1"/>
</dbReference>